<sequence>MNTTQATVEAHSAGWRFKLGIIILCVMLGSWLLVALAAMVGVAGFIRKARVVNAEGA</sequence>
<dbReference type="EMBL" id="CABVJF010000030">
    <property type="protein sequence ID" value="VVQ24205.1"/>
    <property type="molecule type" value="Genomic_DNA"/>
</dbReference>
<keyword evidence="1" id="KW-0472">Membrane</keyword>
<keyword evidence="1" id="KW-1133">Transmembrane helix</keyword>
<keyword evidence="1" id="KW-0812">Transmembrane</keyword>
<proteinExistence type="predicted"/>
<dbReference type="RefSeq" id="WP_191625317.1">
    <property type="nucleotide sequence ID" value="NZ_CABVJF010000030.1"/>
</dbReference>
<evidence type="ECO:0000313" key="2">
    <source>
        <dbReference type="EMBL" id="VVQ24205.1"/>
    </source>
</evidence>
<protein>
    <submittedName>
        <fullName evidence="2">Uncharacterized protein</fullName>
    </submittedName>
</protein>
<accession>A0A5E7VP24</accession>
<evidence type="ECO:0000313" key="3">
    <source>
        <dbReference type="Proteomes" id="UP000381378"/>
    </source>
</evidence>
<reference evidence="2 3" key="1">
    <citation type="submission" date="2019-09" db="EMBL/GenBank/DDBJ databases">
        <authorList>
            <person name="Chandra G."/>
            <person name="Truman W A."/>
        </authorList>
    </citation>
    <scope>NUCLEOTIDE SEQUENCE [LARGE SCALE GENOMIC DNA]</scope>
    <source>
        <strain evidence="2">PS928</strain>
    </source>
</reference>
<dbReference type="Proteomes" id="UP000381378">
    <property type="component" value="Unassembled WGS sequence"/>
</dbReference>
<organism evidence="2 3">
    <name type="scientific">Pseudomonas fluorescens</name>
    <dbReference type="NCBI Taxonomy" id="294"/>
    <lineage>
        <taxon>Bacteria</taxon>
        <taxon>Pseudomonadati</taxon>
        <taxon>Pseudomonadota</taxon>
        <taxon>Gammaproteobacteria</taxon>
        <taxon>Pseudomonadales</taxon>
        <taxon>Pseudomonadaceae</taxon>
        <taxon>Pseudomonas</taxon>
    </lineage>
</organism>
<feature type="transmembrane region" description="Helical" evidence="1">
    <location>
        <begin position="20"/>
        <end position="46"/>
    </location>
</feature>
<gene>
    <name evidence="2" type="ORF">PS928_05711</name>
</gene>
<evidence type="ECO:0000256" key="1">
    <source>
        <dbReference type="SAM" id="Phobius"/>
    </source>
</evidence>
<name>A0A5E7VP24_PSEFL</name>
<dbReference type="AlphaFoldDB" id="A0A5E7VP24"/>